<evidence type="ECO:0000256" key="8">
    <source>
        <dbReference type="RuleBase" id="RU363032"/>
    </source>
</evidence>
<evidence type="ECO:0000313" key="10">
    <source>
        <dbReference type="EMBL" id="NYI66302.1"/>
    </source>
</evidence>
<feature type="domain" description="ABC transmembrane type-1" evidence="9">
    <location>
        <begin position="67"/>
        <end position="273"/>
    </location>
</feature>
<evidence type="ECO:0000256" key="7">
    <source>
        <dbReference type="ARBA" id="ARBA00023136"/>
    </source>
</evidence>
<feature type="transmembrane region" description="Helical" evidence="8">
    <location>
        <begin position="146"/>
        <end position="175"/>
    </location>
</feature>
<dbReference type="EMBL" id="JACBZP010000001">
    <property type="protein sequence ID" value="NYI66302.1"/>
    <property type="molecule type" value="Genomic_DNA"/>
</dbReference>
<dbReference type="PANTHER" id="PTHR42929">
    <property type="entry name" value="INNER MEMBRANE ABC TRANSPORTER PERMEASE PROTEIN YDCU-RELATED-RELATED"/>
    <property type="match status" value="1"/>
</dbReference>
<protein>
    <submittedName>
        <fullName evidence="10">Spermidine/putrescine transport system permease protein</fullName>
    </submittedName>
</protein>
<dbReference type="RefSeq" id="WP_218852235.1">
    <property type="nucleotide sequence ID" value="NZ_JACBZP010000001.1"/>
</dbReference>
<dbReference type="InterPro" id="IPR000515">
    <property type="entry name" value="MetI-like"/>
</dbReference>
<comment type="subcellular location">
    <subcellularLocation>
        <location evidence="1 8">Cell membrane</location>
        <topology evidence="1 8">Multi-pass membrane protein</topology>
    </subcellularLocation>
</comment>
<keyword evidence="4" id="KW-1003">Cell membrane</keyword>
<evidence type="ECO:0000256" key="6">
    <source>
        <dbReference type="ARBA" id="ARBA00022989"/>
    </source>
</evidence>
<dbReference type="Gene3D" id="1.10.3720.10">
    <property type="entry name" value="MetI-like"/>
    <property type="match status" value="1"/>
</dbReference>
<keyword evidence="11" id="KW-1185">Reference proteome</keyword>
<keyword evidence="3 8" id="KW-0813">Transport</keyword>
<evidence type="ECO:0000256" key="5">
    <source>
        <dbReference type="ARBA" id="ARBA00022692"/>
    </source>
</evidence>
<dbReference type="InterPro" id="IPR035906">
    <property type="entry name" value="MetI-like_sf"/>
</dbReference>
<comment type="similarity">
    <text evidence="2">Belongs to the binding-protein-dependent transport system permease family. CysTW subfamily.</text>
</comment>
<dbReference type="PANTHER" id="PTHR42929:SF1">
    <property type="entry name" value="INNER MEMBRANE ABC TRANSPORTER PERMEASE PROTEIN YDCU-RELATED"/>
    <property type="match status" value="1"/>
</dbReference>
<feature type="transmembrane region" description="Helical" evidence="8">
    <location>
        <begin position="196"/>
        <end position="218"/>
    </location>
</feature>
<evidence type="ECO:0000259" key="9">
    <source>
        <dbReference type="PROSITE" id="PS50928"/>
    </source>
</evidence>
<dbReference type="AlphaFoldDB" id="A0A7Z0A8H6"/>
<proteinExistence type="inferred from homology"/>
<dbReference type="GO" id="GO:0005886">
    <property type="term" value="C:plasma membrane"/>
    <property type="evidence" value="ECO:0007669"/>
    <property type="project" value="UniProtKB-SubCell"/>
</dbReference>
<sequence>MSSERRSRWIPYLQVLPGGLWMVFFFVVPMLFMLSLSMQQGDIFNGFTQTFHVQNYAEVLSLYHVQFIRSIIYGVITTIATIAIAYPMAYWIAFHGGRRKSVYLFLVLLPFFVTFVLRTISWQFLLSDNGIILGPLKSLGLISSDFHVLATGFAVVAGLTYNFLPFMVLPIYVSLERMDPALLEAASDLYAGRFEAFRRIVFPLSLPGVFAGVLLTLVPATSDYINAGILGGTGQTMIGNVIQTLYITNSDYPSASALSFILLAVLLVGVLVYAKVQGTDEVMEAAAG</sequence>
<gene>
    <name evidence="10" type="ORF">BJY26_000608</name>
</gene>
<organism evidence="10 11">
    <name type="scientific">Spelaeicoccus albus</name>
    <dbReference type="NCBI Taxonomy" id="1280376"/>
    <lineage>
        <taxon>Bacteria</taxon>
        <taxon>Bacillati</taxon>
        <taxon>Actinomycetota</taxon>
        <taxon>Actinomycetes</taxon>
        <taxon>Micrococcales</taxon>
        <taxon>Brevibacteriaceae</taxon>
        <taxon>Spelaeicoccus</taxon>
    </lineage>
</organism>
<evidence type="ECO:0000256" key="4">
    <source>
        <dbReference type="ARBA" id="ARBA00022475"/>
    </source>
</evidence>
<feature type="transmembrane region" description="Helical" evidence="8">
    <location>
        <begin position="71"/>
        <end position="91"/>
    </location>
</feature>
<keyword evidence="7 8" id="KW-0472">Membrane</keyword>
<dbReference type="Proteomes" id="UP000539111">
    <property type="component" value="Unassembled WGS sequence"/>
</dbReference>
<dbReference type="CDD" id="cd06261">
    <property type="entry name" value="TM_PBP2"/>
    <property type="match status" value="1"/>
</dbReference>
<keyword evidence="5 8" id="KW-0812">Transmembrane</keyword>
<comment type="caution">
    <text evidence="10">The sequence shown here is derived from an EMBL/GenBank/DDBJ whole genome shotgun (WGS) entry which is preliminary data.</text>
</comment>
<reference evidence="10 11" key="1">
    <citation type="submission" date="2020-07" db="EMBL/GenBank/DDBJ databases">
        <title>Sequencing the genomes of 1000 actinobacteria strains.</title>
        <authorList>
            <person name="Klenk H.-P."/>
        </authorList>
    </citation>
    <scope>NUCLEOTIDE SEQUENCE [LARGE SCALE GENOMIC DNA]</scope>
    <source>
        <strain evidence="10 11">DSM 26341</strain>
    </source>
</reference>
<dbReference type="SUPFAM" id="SSF161098">
    <property type="entry name" value="MetI-like"/>
    <property type="match status" value="1"/>
</dbReference>
<evidence type="ECO:0000313" key="11">
    <source>
        <dbReference type="Proteomes" id="UP000539111"/>
    </source>
</evidence>
<feature type="transmembrane region" description="Helical" evidence="8">
    <location>
        <begin position="12"/>
        <end position="34"/>
    </location>
</feature>
<name>A0A7Z0A8H6_9MICO</name>
<dbReference type="PROSITE" id="PS50928">
    <property type="entry name" value="ABC_TM1"/>
    <property type="match status" value="1"/>
</dbReference>
<dbReference type="GO" id="GO:0055085">
    <property type="term" value="P:transmembrane transport"/>
    <property type="evidence" value="ECO:0007669"/>
    <property type="project" value="InterPro"/>
</dbReference>
<dbReference type="Pfam" id="PF00528">
    <property type="entry name" value="BPD_transp_1"/>
    <property type="match status" value="1"/>
</dbReference>
<keyword evidence="6 8" id="KW-1133">Transmembrane helix</keyword>
<evidence type="ECO:0000256" key="3">
    <source>
        <dbReference type="ARBA" id="ARBA00022448"/>
    </source>
</evidence>
<feature type="transmembrane region" description="Helical" evidence="8">
    <location>
        <begin position="103"/>
        <end position="126"/>
    </location>
</feature>
<evidence type="ECO:0000256" key="2">
    <source>
        <dbReference type="ARBA" id="ARBA00007069"/>
    </source>
</evidence>
<feature type="transmembrane region" description="Helical" evidence="8">
    <location>
        <begin position="255"/>
        <end position="274"/>
    </location>
</feature>
<evidence type="ECO:0000256" key="1">
    <source>
        <dbReference type="ARBA" id="ARBA00004651"/>
    </source>
</evidence>
<accession>A0A7Z0A8H6</accession>